<sequence length="165" mass="18696">MIHHIGNMDTKAEYIADMGRKLMRILNKRARLEALRIRFDDGVELNPREIHTIQAIGEHRPINVTELAAYFGVTKSAASQIVSKLAEKGFVEKQHTANNNKELDLSLTELGWRAFQAHERFHGKHFAELVNRLGAFSLAQIATASVILDVIEDIVEERLDLLSKK</sequence>
<dbReference type="AlphaFoldDB" id="F2NCH1"/>
<dbReference type="InterPro" id="IPR000835">
    <property type="entry name" value="HTH_MarR-typ"/>
</dbReference>
<keyword evidence="2" id="KW-0238">DNA-binding</keyword>
<dbReference type="KEGG" id="dao:Desac_1245"/>
<name>F2NCH1_DESAR</name>
<dbReference type="PANTHER" id="PTHR42756">
    <property type="entry name" value="TRANSCRIPTIONAL REGULATOR, MARR"/>
    <property type="match status" value="1"/>
</dbReference>
<organism evidence="5 6">
    <name type="scientific">Desulfobacca acetoxidans (strain ATCC 700848 / DSM 11109 / ASRB2)</name>
    <dbReference type="NCBI Taxonomy" id="880072"/>
    <lineage>
        <taxon>Bacteria</taxon>
        <taxon>Pseudomonadati</taxon>
        <taxon>Thermodesulfobacteriota</taxon>
        <taxon>Desulfobaccia</taxon>
        <taxon>Desulfobaccales</taxon>
        <taxon>Desulfobaccaceae</taxon>
        <taxon>Desulfobacca</taxon>
    </lineage>
</organism>
<reference evidence="6" key="2">
    <citation type="submission" date="2011-03" db="EMBL/GenBank/DDBJ databases">
        <title>The complete genome of Desulfobacca acetoxidans DSM 11109.</title>
        <authorList>
            <consortium name="US DOE Joint Genome Institute (JGI-PGF)"/>
            <person name="Lucas S."/>
            <person name="Copeland A."/>
            <person name="Lapidus A."/>
            <person name="Bruce D."/>
            <person name="Goodwin L."/>
            <person name="Pitluck S."/>
            <person name="Peters L."/>
            <person name="Kyrpides N."/>
            <person name="Mavromatis K."/>
            <person name="Ivanova N."/>
            <person name="Ovchinnikova G."/>
            <person name="Teshima H."/>
            <person name="Detter J.C."/>
            <person name="Han C."/>
            <person name="Land M."/>
            <person name="Hauser L."/>
            <person name="Markowitz V."/>
            <person name="Cheng J.-F."/>
            <person name="Hugenholtz P."/>
            <person name="Woyke T."/>
            <person name="Wu D."/>
            <person name="Spring S."/>
            <person name="Schueler E."/>
            <person name="Brambilla E."/>
            <person name="Klenk H.-P."/>
            <person name="Eisen J.A."/>
        </authorList>
    </citation>
    <scope>NUCLEOTIDE SEQUENCE [LARGE SCALE GENOMIC DNA]</scope>
    <source>
        <strain evidence="6">ATCC 700848 / DSM 11109 / ASRB2</strain>
    </source>
</reference>
<evidence type="ECO:0000256" key="3">
    <source>
        <dbReference type="ARBA" id="ARBA00023163"/>
    </source>
</evidence>
<evidence type="ECO:0000313" key="6">
    <source>
        <dbReference type="Proteomes" id="UP000000483"/>
    </source>
</evidence>
<evidence type="ECO:0000256" key="2">
    <source>
        <dbReference type="ARBA" id="ARBA00023125"/>
    </source>
</evidence>
<dbReference type="InterPro" id="IPR036388">
    <property type="entry name" value="WH-like_DNA-bd_sf"/>
</dbReference>
<protein>
    <submittedName>
        <fullName evidence="5">Regulatory protein MarR</fullName>
    </submittedName>
</protein>
<dbReference type="PROSITE" id="PS50995">
    <property type="entry name" value="HTH_MARR_2"/>
    <property type="match status" value="1"/>
</dbReference>
<dbReference type="GO" id="GO:0003700">
    <property type="term" value="F:DNA-binding transcription factor activity"/>
    <property type="evidence" value="ECO:0007669"/>
    <property type="project" value="InterPro"/>
</dbReference>
<dbReference type="InterPro" id="IPR011991">
    <property type="entry name" value="ArsR-like_HTH"/>
</dbReference>
<keyword evidence="3" id="KW-0804">Transcription</keyword>
<dbReference type="Gene3D" id="1.10.10.10">
    <property type="entry name" value="Winged helix-like DNA-binding domain superfamily/Winged helix DNA-binding domain"/>
    <property type="match status" value="1"/>
</dbReference>
<evidence type="ECO:0000256" key="1">
    <source>
        <dbReference type="ARBA" id="ARBA00023015"/>
    </source>
</evidence>
<dbReference type="SMART" id="SM00347">
    <property type="entry name" value="HTH_MARR"/>
    <property type="match status" value="1"/>
</dbReference>
<dbReference type="GO" id="GO:0003677">
    <property type="term" value="F:DNA binding"/>
    <property type="evidence" value="ECO:0007669"/>
    <property type="project" value="UniProtKB-KW"/>
</dbReference>
<gene>
    <name evidence="5" type="ordered locus">Desac_1245</name>
</gene>
<dbReference type="PANTHER" id="PTHR42756:SF1">
    <property type="entry name" value="TRANSCRIPTIONAL REPRESSOR OF EMRAB OPERON"/>
    <property type="match status" value="1"/>
</dbReference>
<dbReference type="SUPFAM" id="SSF46785">
    <property type="entry name" value="Winged helix' DNA-binding domain"/>
    <property type="match status" value="1"/>
</dbReference>
<dbReference type="HOGENOM" id="CLU_083287_11_0_7"/>
<dbReference type="EMBL" id="CP002629">
    <property type="protein sequence ID" value="AEB09105.1"/>
    <property type="molecule type" value="Genomic_DNA"/>
</dbReference>
<dbReference type="CDD" id="cd00090">
    <property type="entry name" value="HTH_ARSR"/>
    <property type="match status" value="1"/>
</dbReference>
<keyword evidence="6" id="KW-1185">Reference proteome</keyword>
<keyword evidence="1" id="KW-0805">Transcription regulation</keyword>
<evidence type="ECO:0000259" key="4">
    <source>
        <dbReference type="PROSITE" id="PS50995"/>
    </source>
</evidence>
<proteinExistence type="predicted"/>
<dbReference type="Pfam" id="PF01047">
    <property type="entry name" value="MarR"/>
    <property type="match status" value="1"/>
</dbReference>
<dbReference type="eggNOG" id="COG1846">
    <property type="taxonomic scope" value="Bacteria"/>
</dbReference>
<dbReference type="STRING" id="880072.Desac_1245"/>
<dbReference type="InterPro" id="IPR036390">
    <property type="entry name" value="WH_DNA-bd_sf"/>
</dbReference>
<feature type="domain" description="HTH marR-type" evidence="4">
    <location>
        <begin position="15"/>
        <end position="153"/>
    </location>
</feature>
<dbReference type="Proteomes" id="UP000000483">
    <property type="component" value="Chromosome"/>
</dbReference>
<reference evidence="5 6" key="1">
    <citation type="journal article" date="2011" name="Stand. Genomic Sci.">
        <title>Complete genome sequence of the acetate-degrading sulfate reducer Desulfobacca acetoxidans type strain (ASRB2).</title>
        <authorList>
            <person name="Goker M."/>
            <person name="Teshima H."/>
            <person name="Lapidus A."/>
            <person name="Nolan M."/>
            <person name="Lucas S."/>
            <person name="Hammon N."/>
            <person name="Deshpande S."/>
            <person name="Cheng J.F."/>
            <person name="Tapia R."/>
            <person name="Han C."/>
            <person name="Goodwin L."/>
            <person name="Pitluck S."/>
            <person name="Huntemann M."/>
            <person name="Liolios K."/>
            <person name="Ivanova N."/>
            <person name="Pagani I."/>
            <person name="Mavromatis K."/>
            <person name="Ovchinikova G."/>
            <person name="Pati A."/>
            <person name="Chen A."/>
            <person name="Palaniappan K."/>
            <person name="Land M."/>
            <person name="Hauser L."/>
            <person name="Brambilla E.M."/>
            <person name="Rohde M."/>
            <person name="Spring S."/>
            <person name="Detter J.C."/>
            <person name="Woyke T."/>
            <person name="Bristow J."/>
            <person name="Eisen J.A."/>
            <person name="Markowitz V."/>
            <person name="Hugenholtz P."/>
            <person name="Kyrpides N.C."/>
            <person name="Klenk H.P."/>
        </authorList>
    </citation>
    <scope>NUCLEOTIDE SEQUENCE [LARGE SCALE GENOMIC DNA]</scope>
    <source>
        <strain evidence="6">ATCC 700848 / DSM 11109 / ASRB2</strain>
    </source>
</reference>
<evidence type="ECO:0000313" key="5">
    <source>
        <dbReference type="EMBL" id="AEB09105.1"/>
    </source>
</evidence>
<accession>F2NCH1</accession>